<sequence length="524" mass="53350">MICPNCRSENKEGAKFCNECGFPLTGRMAAVAAASTSDDTLRSIAAEGGAAPVDDAAAVDKAAEGLPACEAGAPEDDGPGAAEGPDAGAGEAAPARPAGDPEPLASPAVRTAQGSGPLDPAKLPVIGLAGVDVDEDGNEFDFGDIDDAPAADGGQQAAVPSAAVTADLSGLDECLVDSSYTPPAAAWRSGDTMEMPRVEGKAAPKQKEFRAPDPREKKHGRGRVVAIVIVLLLAAAAAAAGITYQMELWGGKVVPDVAGMTQADATYQLEGKGFTVRATQVKSDETEGLVLLTDPGSGGRAEEGSEVVIHVAVPRIVPDVVGKTRDEAAKLLEAEDFARVTFAEEKSDTAEGTVLSVTPEAGEKAKASTDITVTVAVPFTVPDVANQPLDAAKAALEEASYVPEVAYYYTEDVPEGTVVGTSPAAGEKLASGSSVTVNVAMSRASVLVPAAKDYLSSIGTISLGGTTYEIVSVDDVKYTGYNQTSFTVTAAAVTTLDGETVRGSSKQKSGTIVWDDSDNVVSVS</sequence>
<dbReference type="Proteomes" id="UP000285258">
    <property type="component" value="Unassembled WGS sequence"/>
</dbReference>
<evidence type="ECO:0000313" key="5">
    <source>
        <dbReference type="Proteomes" id="UP000285258"/>
    </source>
</evidence>
<accession>A0A423UID1</accession>
<feature type="region of interest" description="Disordered" evidence="1">
    <location>
        <begin position="68"/>
        <end position="121"/>
    </location>
</feature>
<feature type="compositionally biased region" description="Low complexity" evidence="1">
    <location>
        <begin position="79"/>
        <end position="103"/>
    </location>
</feature>
<name>A0A423UID1_9ACTN</name>
<feature type="transmembrane region" description="Helical" evidence="2">
    <location>
        <begin position="224"/>
        <end position="244"/>
    </location>
</feature>
<dbReference type="Pfam" id="PF13240">
    <property type="entry name" value="Zn_Ribbon_1"/>
    <property type="match status" value="1"/>
</dbReference>
<feature type="compositionally biased region" description="Acidic residues" evidence="1">
    <location>
        <begin position="137"/>
        <end position="149"/>
    </location>
</feature>
<feature type="domain" description="PASTA" evidence="3">
    <location>
        <begin position="315"/>
        <end position="375"/>
    </location>
</feature>
<protein>
    <submittedName>
        <fullName evidence="4">PASTA domain-containing protein</fullName>
    </submittedName>
</protein>
<evidence type="ECO:0000259" key="3">
    <source>
        <dbReference type="PROSITE" id="PS51178"/>
    </source>
</evidence>
<dbReference type="CDD" id="cd06577">
    <property type="entry name" value="PASTA_pknB"/>
    <property type="match status" value="3"/>
</dbReference>
<dbReference type="Gene3D" id="3.30.10.20">
    <property type="match status" value="3"/>
</dbReference>
<feature type="domain" description="PASTA" evidence="3">
    <location>
        <begin position="376"/>
        <end position="441"/>
    </location>
</feature>
<dbReference type="InterPro" id="IPR005543">
    <property type="entry name" value="PASTA_dom"/>
</dbReference>
<organism evidence="4 5">
    <name type="scientific">Gordonibacter urolithinfaciens</name>
    <dbReference type="NCBI Taxonomy" id="1335613"/>
    <lineage>
        <taxon>Bacteria</taxon>
        <taxon>Bacillati</taxon>
        <taxon>Actinomycetota</taxon>
        <taxon>Coriobacteriia</taxon>
        <taxon>Eggerthellales</taxon>
        <taxon>Eggerthellaceae</taxon>
        <taxon>Gordonibacter</taxon>
    </lineage>
</organism>
<evidence type="ECO:0000256" key="2">
    <source>
        <dbReference type="SAM" id="Phobius"/>
    </source>
</evidence>
<feature type="region of interest" description="Disordered" evidence="1">
    <location>
        <begin position="137"/>
        <end position="158"/>
    </location>
</feature>
<keyword evidence="2" id="KW-1133">Transmembrane helix</keyword>
<evidence type="ECO:0000256" key="1">
    <source>
        <dbReference type="SAM" id="MobiDB-lite"/>
    </source>
</evidence>
<feature type="domain" description="PASTA" evidence="3">
    <location>
        <begin position="251"/>
        <end position="313"/>
    </location>
</feature>
<evidence type="ECO:0000313" key="4">
    <source>
        <dbReference type="EMBL" id="ROT88708.1"/>
    </source>
</evidence>
<dbReference type="PROSITE" id="PS51178">
    <property type="entry name" value="PASTA"/>
    <property type="match status" value="3"/>
</dbReference>
<reference evidence="5" key="1">
    <citation type="submission" date="2018-05" db="EMBL/GenBank/DDBJ databases">
        <title>Genome Sequencing of selected type strains of the family Eggerthellaceae.</title>
        <authorList>
            <person name="Danylec N."/>
            <person name="Stoll D.A."/>
            <person name="Doetsch A."/>
            <person name="Huch M."/>
        </authorList>
    </citation>
    <scope>NUCLEOTIDE SEQUENCE [LARGE SCALE GENOMIC DNA]</scope>
    <source>
        <strain evidence="5">DSM 27213</strain>
    </source>
</reference>
<keyword evidence="2" id="KW-0812">Transmembrane</keyword>
<dbReference type="AlphaFoldDB" id="A0A423UID1"/>
<dbReference type="Pfam" id="PF03793">
    <property type="entry name" value="PASTA"/>
    <property type="match status" value="3"/>
</dbReference>
<comment type="caution">
    <text evidence="4">The sequence shown here is derived from an EMBL/GenBank/DDBJ whole genome shotgun (WGS) entry which is preliminary data.</text>
</comment>
<dbReference type="InterPro" id="IPR026870">
    <property type="entry name" value="Zinc_ribbon_dom"/>
</dbReference>
<gene>
    <name evidence="4" type="ORF">DMP12_11550</name>
</gene>
<dbReference type="EMBL" id="QIBW01000015">
    <property type="protein sequence ID" value="ROT88708.1"/>
    <property type="molecule type" value="Genomic_DNA"/>
</dbReference>
<dbReference type="SMART" id="SM00740">
    <property type="entry name" value="PASTA"/>
    <property type="match status" value="3"/>
</dbReference>
<proteinExistence type="predicted"/>
<keyword evidence="2" id="KW-0472">Membrane</keyword>